<evidence type="ECO:0000313" key="3">
    <source>
        <dbReference type="EMBL" id="SEF52364.1"/>
    </source>
</evidence>
<proteinExistence type="predicted"/>
<evidence type="ECO:0000259" key="2">
    <source>
        <dbReference type="SMART" id="SM00903"/>
    </source>
</evidence>
<dbReference type="Gene3D" id="2.30.110.10">
    <property type="entry name" value="Electron Transport, Fmn-binding Protein, Chain A"/>
    <property type="match status" value="1"/>
</dbReference>
<gene>
    <name evidence="3" type="ORF">SAMN05421877_101340</name>
</gene>
<name>A0A1H5SPJ7_9SPHI</name>
<accession>A0A1H5SPJ7</accession>
<dbReference type="OrthoDB" id="9792858at2"/>
<dbReference type="RefSeq" id="WP_103904989.1">
    <property type="nucleotide sequence ID" value="NZ_CP049246.1"/>
</dbReference>
<dbReference type="InterPro" id="IPR012349">
    <property type="entry name" value="Split_barrel_FMN-bd"/>
</dbReference>
<dbReference type="SMART" id="SM00903">
    <property type="entry name" value="Flavin_Reduct"/>
    <property type="match status" value="1"/>
</dbReference>
<feature type="domain" description="Flavin reductase like" evidence="2">
    <location>
        <begin position="8"/>
        <end position="148"/>
    </location>
</feature>
<dbReference type="Pfam" id="PF01613">
    <property type="entry name" value="Flavin_Reduct"/>
    <property type="match status" value="1"/>
</dbReference>
<dbReference type="Proteomes" id="UP000236731">
    <property type="component" value="Unassembled WGS sequence"/>
</dbReference>
<dbReference type="GO" id="GO:0006208">
    <property type="term" value="P:pyrimidine nucleobase catabolic process"/>
    <property type="evidence" value="ECO:0007669"/>
    <property type="project" value="TreeGrafter"/>
</dbReference>
<keyword evidence="4" id="KW-1185">Reference proteome</keyword>
<dbReference type="InterPro" id="IPR002563">
    <property type="entry name" value="Flavin_Rdtase-like_dom"/>
</dbReference>
<keyword evidence="1" id="KW-0560">Oxidoreductase</keyword>
<sequence length="150" mass="16789">MRAFRNACGKFATGIVVITTEHEGKVHGMTANGFMSVSLDPNLVLISIDNSKRMHQFLHESKKYAISVLAHHQEKWSRHFAGSPQDDLLVEFVDFHGAKVVPEACAYFETSVVSTHIEGDHTLFVGQVNNFACTEDDPILYFKGSYMKLV</sequence>
<evidence type="ECO:0000313" key="4">
    <source>
        <dbReference type="Proteomes" id="UP000236731"/>
    </source>
</evidence>
<dbReference type="SUPFAM" id="SSF50475">
    <property type="entry name" value="FMN-binding split barrel"/>
    <property type="match status" value="1"/>
</dbReference>
<reference evidence="4" key="1">
    <citation type="submission" date="2016-10" db="EMBL/GenBank/DDBJ databases">
        <authorList>
            <person name="Varghese N."/>
            <person name="Submissions S."/>
        </authorList>
    </citation>
    <scope>NUCLEOTIDE SEQUENCE [LARGE SCALE GENOMIC DNA]</scope>
    <source>
        <strain evidence="4">DSM 22361</strain>
    </source>
</reference>
<evidence type="ECO:0000256" key="1">
    <source>
        <dbReference type="ARBA" id="ARBA00023002"/>
    </source>
</evidence>
<dbReference type="PANTHER" id="PTHR30466">
    <property type="entry name" value="FLAVIN REDUCTASE"/>
    <property type="match status" value="1"/>
</dbReference>
<dbReference type="AlphaFoldDB" id="A0A1H5SPJ7"/>
<protein>
    <submittedName>
        <fullName evidence="3">NADH-FMN oxidoreductase RutF, flavin reductase (DIM6/NTAB) family</fullName>
    </submittedName>
</protein>
<dbReference type="GO" id="GO:0042602">
    <property type="term" value="F:riboflavin reductase (NADPH) activity"/>
    <property type="evidence" value="ECO:0007669"/>
    <property type="project" value="TreeGrafter"/>
</dbReference>
<dbReference type="PANTHER" id="PTHR30466:SF1">
    <property type="entry name" value="FMN REDUCTASE (NADH) RUTF"/>
    <property type="match status" value="1"/>
</dbReference>
<dbReference type="InterPro" id="IPR050268">
    <property type="entry name" value="NADH-dep_flavin_reductase"/>
</dbReference>
<organism evidence="3 4">
    <name type="scientific">Sphingobacterium lactis</name>
    <dbReference type="NCBI Taxonomy" id="797291"/>
    <lineage>
        <taxon>Bacteria</taxon>
        <taxon>Pseudomonadati</taxon>
        <taxon>Bacteroidota</taxon>
        <taxon>Sphingobacteriia</taxon>
        <taxon>Sphingobacteriales</taxon>
        <taxon>Sphingobacteriaceae</taxon>
        <taxon>Sphingobacterium</taxon>
    </lineage>
</organism>
<dbReference type="EMBL" id="FNUT01000001">
    <property type="protein sequence ID" value="SEF52364.1"/>
    <property type="molecule type" value="Genomic_DNA"/>
</dbReference>
<dbReference type="GO" id="GO:0010181">
    <property type="term" value="F:FMN binding"/>
    <property type="evidence" value="ECO:0007669"/>
    <property type="project" value="InterPro"/>
</dbReference>